<dbReference type="EMBL" id="JAHCLR010000001">
    <property type="protein sequence ID" value="MBS9532078.1"/>
    <property type="molecule type" value="Genomic_DNA"/>
</dbReference>
<feature type="domain" description="RNA polymerase sigma-70 ECF-like HTH" evidence="2">
    <location>
        <begin position="68"/>
        <end position="118"/>
    </location>
</feature>
<proteinExistence type="predicted"/>
<comment type="caution">
    <text evidence="3">The sequence shown here is derived from an EMBL/GenBank/DDBJ whole genome shotgun (WGS) entry which is preliminary data.</text>
</comment>
<dbReference type="RefSeq" id="WP_214090960.1">
    <property type="nucleotide sequence ID" value="NZ_JAHCLR010000001.1"/>
</dbReference>
<feature type="compositionally biased region" description="Polar residues" evidence="1">
    <location>
        <begin position="104"/>
        <end position="121"/>
    </location>
</feature>
<keyword evidence="4" id="KW-1185">Reference proteome</keyword>
<organism evidence="3 4">
    <name type="scientific">Mycolicibacter acidiphilus</name>
    <dbReference type="NCBI Taxonomy" id="2835306"/>
    <lineage>
        <taxon>Bacteria</taxon>
        <taxon>Bacillati</taxon>
        <taxon>Actinomycetota</taxon>
        <taxon>Actinomycetes</taxon>
        <taxon>Mycobacteriales</taxon>
        <taxon>Mycobacteriaceae</taxon>
        <taxon>Mycolicibacter</taxon>
    </lineage>
</organism>
<accession>A0ABS5RCR1</accession>
<sequence length="234" mass="25674">MTVISQQLTDDVPPMAEADARKLDMRIRNLATQVGGQLVTIGRLLDEARAGQIHRTLGYPSWPAYVADALGGHLELSSDARLDVVELMAGAGMSVRAIAEATGASKSTVQRDMQVSRNGTPATADVVRDAPEQMATTGVDGKTYPRKPKAPKKPPPSDTKRRRRYREDMTRKAFAAADAVEKLSRHASGDQFTDYASRPTVAARNVRKRLQRSVDYLQELLARLPETRHADNPD</sequence>
<reference evidence="3 4" key="1">
    <citation type="submission" date="2021-05" db="EMBL/GenBank/DDBJ databases">
        <title>Mycobacterium acidophilum sp. nov., an extremely acid-tolerant member of the genus Mycobacterium.</title>
        <authorList>
            <person name="Xia J."/>
        </authorList>
    </citation>
    <scope>NUCLEOTIDE SEQUENCE [LARGE SCALE GENOMIC DNA]</scope>
    <source>
        <strain evidence="3 4">M1</strain>
    </source>
</reference>
<evidence type="ECO:0000256" key="1">
    <source>
        <dbReference type="SAM" id="MobiDB-lite"/>
    </source>
</evidence>
<name>A0ABS5RCR1_9MYCO</name>
<evidence type="ECO:0000313" key="4">
    <source>
        <dbReference type="Proteomes" id="UP001519535"/>
    </source>
</evidence>
<dbReference type="Proteomes" id="UP001519535">
    <property type="component" value="Unassembled WGS sequence"/>
</dbReference>
<evidence type="ECO:0000313" key="3">
    <source>
        <dbReference type="EMBL" id="MBS9532078.1"/>
    </source>
</evidence>
<feature type="region of interest" description="Disordered" evidence="1">
    <location>
        <begin position="104"/>
        <end position="167"/>
    </location>
</feature>
<evidence type="ECO:0000259" key="2">
    <source>
        <dbReference type="Pfam" id="PF07638"/>
    </source>
</evidence>
<protein>
    <recommendedName>
        <fullName evidence="2">RNA polymerase sigma-70 ECF-like HTH domain-containing protein</fullName>
    </recommendedName>
</protein>
<dbReference type="Pfam" id="PF07638">
    <property type="entry name" value="Sigma70_ECF"/>
    <property type="match status" value="1"/>
</dbReference>
<gene>
    <name evidence="3" type="ORF">KIH27_00585</name>
</gene>
<dbReference type="InterPro" id="IPR053812">
    <property type="entry name" value="HTH_Sigma70_ECF-like"/>
</dbReference>